<evidence type="ECO:0000256" key="1">
    <source>
        <dbReference type="ARBA" id="ARBA00022553"/>
    </source>
</evidence>
<dbReference type="Gene3D" id="3.40.50.300">
    <property type="entry name" value="P-loop containing nucleotide triphosphate hydrolases"/>
    <property type="match status" value="1"/>
</dbReference>
<dbReference type="InterPro" id="IPR006073">
    <property type="entry name" value="GTP-bd"/>
</dbReference>
<dbReference type="InterPro" id="IPR043358">
    <property type="entry name" value="GNL1-like"/>
</dbReference>
<comment type="function">
    <text evidence="4">Possible regulatory or functional link with the histocompatibility cluster.</text>
</comment>
<evidence type="ECO:0000256" key="3">
    <source>
        <dbReference type="ARBA" id="ARBA00023134"/>
    </source>
</evidence>
<feature type="domain" description="CP-type G" evidence="7">
    <location>
        <begin position="169"/>
        <end position="422"/>
    </location>
</feature>
<dbReference type="InterPro" id="IPR027417">
    <property type="entry name" value="P-loop_NTPase"/>
</dbReference>
<feature type="compositionally biased region" description="Basic residues" evidence="6">
    <location>
        <begin position="1"/>
        <end position="23"/>
    </location>
</feature>
<accession>A0A6F9DE08</accession>
<evidence type="ECO:0000259" key="7">
    <source>
        <dbReference type="PROSITE" id="PS51721"/>
    </source>
</evidence>
<organism evidence="8">
    <name type="scientific">Phallusia mammillata</name>
    <dbReference type="NCBI Taxonomy" id="59560"/>
    <lineage>
        <taxon>Eukaryota</taxon>
        <taxon>Metazoa</taxon>
        <taxon>Chordata</taxon>
        <taxon>Tunicata</taxon>
        <taxon>Ascidiacea</taxon>
        <taxon>Phlebobranchia</taxon>
        <taxon>Ascidiidae</taxon>
        <taxon>Phallusia</taxon>
    </lineage>
</organism>
<feature type="region of interest" description="Disordered" evidence="6">
    <location>
        <begin position="1"/>
        <end position="66"/>
    </location>
</feature>
<dbReference type="GO" id="GO:0003924">
    <property type="term" value="F:GTPase activity"/>
    <property type="evidence" value="ECO:0007669"/>
    <property type="project" value="InterPro"/>
</dbReference>
<dbReference type="EMBL" id="LR785507">
    <property type="protein sequence ID" value="CAB3250077.1"/>
    <property type="molecule type" value="mRNA"/>
</dbReference>
<proteinExistence type="evidence at transcript level"/>
<dbReference type="PANTHER" id="PTHR45709">
    <property type="entry name" value="LARGE SUBUNIT GTPASE 1 HOMOLOG-RELATED"/>
    <property type="match status" value="1"/>
</dbReference>
<evidence type="ECO:0000256" key="2">
    <source>
        <dbReference type="ARBA" id="ARBA00022741"/>
    </source>
</evidence>
<gene>
    <name evidence="8" type="primary">Gnl1</name>
</gene>
<keyword evidence="2" id="KW-0547">Nucleotide-binding</keyword>
<dbReference type="InterPro" id="IPR030378">
    <property type="entry name" value="G_CP_dom"/>
</dbReference>
<reference evidence="8" key="1">
    <citation type="submission" date="2020-04" db="EMBL/GenBank/DDBJ databases">
        <authorList>
            <person name="Neveu A P."/>
        </authorList>
    </citation>
    <scope>NUCLEOTIDE SEQUENCE</scope>
    <source>
        <tissue evidence="8">Whole embryo</tissue>
    </source>
</reference>
<feature type="compositionally biased region" description="Acidic residues" evidence="6">
    <location>
        <begin position="586"/>
        <end position="598"/>
    </location>
</feature>
<evidence type="ECO:0000313" key="8">
    <source>
        <dbReference type="EMBL" id="CAB3250077.1"/>
    </source>
</evidence>
<evidence type="ECO:0000256" key="4">
    <source>
        <dbReference type="ARBA" id="ARBA00037770"/>
    </source>
</evidence>
<dbReference type="AlphaFoldDB" id="A0A6F9DE08"/>
<dbReference type="Pfam" id="PF01926">
    <property type="entry name" value="MMR_HSR1"/>
    <property type="match status" value="1"/>
</dbReference>
<dbReference type="SUPFAM" id="SSF52540">
    <property type="entry name" value="P-loop containing nucleoside triphosphate hydrolases"/>
    <property type="match status" value="1"/>
</dbReference>
<dbReference type="CDD" id="cd01857">
    <property type="entry name" value="HSR1_MMR1"/>
    <property type="match status" value="1"/>
</dbReference>
<dbReference type="PANTHER" id="PTHR45709:SF3">
    <property type="entry name" value="GUANINE NUCLEOTIDE-BINDING PROTEIN-LIKE 1"/>
    <property type="match status" value="1"/>
</dbReference>
<sequence>MPRKKPYSGKQKKQQLKEKRTKKGSSDHHLTKSKWQKSATNSEDSAREETSLNSSLKVQTAENTSKYNPERYRLNFRLESRSEIERRKHEAQTKPIQFVPENVLEANIKEIYQPGSELDMPKRPNWSYKMSKEQLESREASYFQKYLNEIYNKFGDQNLSYFEHNLETWRQLWRVLEMSDVVVMVTDVRHPVLHFSPALYEHVVVELKKPLILVLNKIDLVPACVVAAWTSYFKSLFPHLHVVWFTSFPSDTRRLNAKKQESLPKRLAPKKRIYTTQIGPKELLHICQSICGDKVDMSSWEDKIEQDLGKLGFSSNDTSPAHQASCGDGSDKHKTLTENQQALNYESGDGEIDTKKTEAFEDGKLTIGFVGHPNVGKSSLMNGLIGRKVVSTSVTPGHTKYFQTYFLTPTVKLCDSPGLVFPSLIDKQQQVLSGIYPVAQVREPYTPVGYLASRLNLVNILRLKHPSSDASEKWTPWDISEAWANQRNYKTAKAARPDVYRAANSILRMAVDGRLCMYMRPPKFAEEKGIWEQHENTVGLLTLRTTGHFHGNIACDSDGRPLYLEDFVGYSSESIADSNSMSGFSEDSDPEDYDTDDTDGNKTLDQDDFDVMENKFSALAMMDDE</sequence>
<evidence type="ECO:0000256" key="5">
    <source>
        <dbReference type="ARBA" id="ARBA00039902"/>
    </source>
</evidence>
<keyword evidence="3" id="KW-0342">GTP-binding</keyword>
<evidence type="ECO:0000256" key="6">
    <source>
        <dbReference type="SAM" id="MobiDB-lite"/>
    </source>
</evidence>
<dbReference type="GO" id="GO:0005525">
    <property type="term" value="F:GTP binding"/>
    <property type="evidence" value="ECO:0007669"/>
    <property type="project" value="UniProtKB-KW"/>
</dbReference>
<keyword evidence="1" id="KW-0597">Phosphoprotein</keyword>
<dbReference type="PROSITE" id="PS51721">
    <property type="entry name" value="G_CP"/>
    <property type="match status" value="1"/>
</dbReference>
<feature type="compositionally biased region" description="Polar residues" evidence="6">
    <location>
        <begin position="51"/>
        <end position="66"/>
    </location>
</feature>
<protein>
    <recommendedName>
        <fullName evidence="5">Guanine nucleotide-binding protein-like 1</fullName>
    </recommendedName>
</protein>
<name>A0A6F9DE08_9ASCI</name>
<feature type="region of interest" description="Disordered" evidence="6">
    <location>
        <begin position="577"/>
        <end position="607"/>
    </location>
</feature>